<evidence type="ECO:0000313" key="2">
    <source>
        <dbReference type="EMBL" id="TQM72781.1"/>
    </source>
</evidence>
<sequence length="362" mass="38260">MRTTPRNELPLSRRSFISRTALAVTAATAGGGLLAACGTESETGGGGDSSGGGTRKMTFLSPIPLESLSLAPELLAVAGGYFEKHGLEVELQATKGTAQAMQTLLSGVAPVARIGQIDAMTAIATAGQPLVNIAMPFRTTALRFVYSKKNHPIEKPQDMVGTIMGVPSEGGTSDKVVSLVLANAGIAPTEVKRQVVGLSPGTFNLVQQGRIAGYVVSIDTANILTAQNPDAGVFDPTKYVKSDGQLYATTKENLTKEADSLRRFLAAIREAMAFMVADENFDETITILRGKYKFATLDNDAIARASLGMLRESWTGGDRSKPLLVTDEAAWAAGYKELTDAGLLQSGEDPKSWFDNSLLPKS</sequence>
<keyword evidence="3" id="KW-1185">Reference proteome</keyword>
<dbReference type="PANTHER" id="PTHR31528:SF3">
    <property type="entry name" value="THIAMINE BIOSYNTHESIS PROTEIN HI_0357-RELATED"/>
    <property type="match status" value="1"/>
</dbReference>
<dbReference type="Pfam" id="PF09084">
    <property type="entry name" value="NMT1"/>
    <property type="match status" value="1"/>
</dbReference>
<dbReference type="Gene3D" id="3.40.190.10">
    <property type="entry name" value="Periplasmic binding protein-like II"/>
    <property type="match status" value="2"/>
</dbReference>
<dbReference type="AlphaFoldDB" id="A0A543IQC8"/>
<proteinExistence type="predicted"/>
<organism evidence="2 3">
    <name type="scientific">Thermopolyspora flexuosa</name>
    <dbReference type="NCBI Taxonomy" id="103836"/>
    <lineage>
        <taxon>Bacteria</taxon>
        <taxon>Bacillati</taxon>
        <taxon>Actinomycetota</taxon>
        <taxon>Actinomycetes</taxon>
        <taxon>Streptosporangiales</taxon>
        <taxon>Streptosporangiaceae</taxon>
        <taxon>Thermopolyspora</taxon>
    </lineage>
</organism>
<dbReference type="PROSITE" id="PS51318">
    <property type="entry name" value="TAT"/>
    <property type="match status" value="1"/>
</dbReference>
<dbReference type="PANTHER" id="PTHR31528">
    <property type="entry name" value="4-AMINO-5-HYDROXYMETHYL-2-METHYLPYRIMIDINE PHOSPHATE SYNTHASE THI11-RELATED"/>
    <property type="match status" value="1"/>
</dbReference>
<dbReference type="Proteomes" id="UP000319213">
    <property type="component" value="Unassembled WGS sequence"/>
</dbReference>
<dbReference type="InterPro" id="IPR027939">
    <property type="entry name" value="NMT1/THI5"/>
</dbReference>
<dbReference type="OrthoDB" id="174578at2"/>
<gene>
    <name evidence="2" type="ORF">FHX40_4938</name>
</gene>
<accession>A0A543IQC8</accession>
<evidence type="ECO:0000259" key="1">
    <source>
        <dbReference type="Pfam" id="PF09084"/>
    </source>
</evidence>
<dbReference type="InterPro" id="IPR006311">
    <property type="entry name" value="TAT_signal"/>
</dbReference>
<dbReference type="SUPFAM" id="SSF53850">
    <property type="entry name" value="Periplasmic binding protein-like II"/>
    <property type="match status" value="1"/>
</dbReference>
<feature type="domain" description="SsuA/THI5-like" evidence="1">
    <location>
        <begin position="71"/>
        <end position="278"/>
    </location>
</feature>
<dbReference type="EMBL" id="VFPQ01000002">
    <property type="protein sequence ID" value="TQM72781.1"/>
    <property type="molecule type" value="Genomic_DNA"/>
</dbReference>
<dbReference type="InterPro" id="IPR015168">
    <property type="entry name" value="SsuA/THI5"/>
</dbReference>
<name>A0A543IQC8_9ACTN</name>
<comment type="caution">
    <text evidence="2">The sequence shown here is derived from an EMBL/GenBank/DDBJ whole genome shotgun (WGS) entry which is preliminary data.</text>
</comment>
<evidence type="ECO:0000313" key="3">
    <source>
        <dbReference type="Proteomes" id="UP000319213"/>
    </source>
</evidence>
<reference evidence="2 3" key="1">
    <citation type="submission" date="2019-06" db="EMBL/GenBank/DDBJ databases">
        <title>Sequencing the genomes of 1000 actinobacteria strains.</title>
        <authorList>
            <person name="Klenk H.-P."/>
        </authorList>
    </citation>
    <scope>NUCLEOTIDE SEQUENCE [LARGE SCALE GENOMIC DNA]</scope>
    <source>
        <strain evidence="2 3">DSM 43186</strain>
    </source>
</reference>
<dbReference type="GO" id="GO:0009228">
    <property type="term" value="P:thiamine biosynthetic process"/>
    <property type="evidence" value="ECO:0007669"/>
    <property type="project" value="InterPro"/>
</dbReference>
<protein>
    <submittedName>
        <fullName evidence="2">NitT/TauT family transport system substrate-binding protein</fullName>
    </submittedName>
</protein>